<feature type="non-terminal residue" evidence="2">
    <location>
        <position position="1"/>
    </location>
</feature>
<proteinExistence type="predicted"/>
<feature type="compositionally biased region" description="Basic residues" evidence="1">
    <location>
        <begin position="16"/>
        <end position="30"/>
    </location>
</feature>
<feature type="region of interest" description="Disordered" evidence="1">
    <location>
        <begin position="1"/>
        <end position="30"/>
    </location>
</feature>
<evidence type="ECO:0000313" key="3">
    <source>
        <dbReference type="Proteomes" id="UP000257109"/>
    </source>
</evidence>
<protein>
    <submittedName>
        <fullName evidence="2">Uncharacterized protein</fullName>
    </submittedName>
</protein>
<gene>
    <name evidence="2" type="ORF">CR513_39754</name>
</gene>
<sequence>MSVRNQNTSNLNVPILKKKRKKRKRNHSSRRRKALWLLGKIWTLEDEDEEVNLCSMAYTPSDDEDDEEEFLSNSSTLSLGYKELKKKISKLSKIFESFGKIKWYP</sequence>
<accession>A0A371FN78</accession>
<comment type="caution">
    <text evidence="2">The sequence shown here is derived from an EMBL/GenBank/DDBJ whole genome shotgun (WGS) entry which is preliminary data.</text>
</comment>
<organism evidence="2 3">
    <name type="scientific">Mucuna pruriens</name>
    <name type="common">Velvet bean</name>
    <name type="synonym">Dolichos pruriens</name>
    <dbReference type="NCBI Taxonomy" id="157652"/>
    <lineage>
        <taxon>Eukaryota</taxon>
        <taxon>Viridiplantae</taxon>
        <taxon>Streptophyta</taxon>
        <taxon>Embryophyta</taxon>
        <taxon>Tracheophyta</taxon>
        <taxon>Spermatophyta</taxon>
        <taxon>Magnoliopsida</taxon>
        <taxon>eudicotyledons</taxon>
        <taxon>Gunneridae</taxon>
        <taxon>Pentapetalae</taxon>
        <taxon>rosids</taxon>
        <taxon>fabids</taxon>
        <taxon>Fabales</taxon>
        <taxon>Fabaceae</taxon>
        <taxon>Papilionoideae</taxon>
        <taxon>50 kb inversion clade</taxon>
        <taxon>NPAAA clade</taxon>
        <taxon>indigoferoid/millettioid clade</taxon>
        <taxon>Phaseoleae</taxon>
        <taxon>Mucuna</taxon>
    </lineage>
</organism>
<evidence type="ECO:0000313" key="2">
    <source>
        <dbReference type="EMBL" id="RDX79787.1"/>
    </source>
</evidence>
<dbReference type="EMBL" id="QJKJ01008435">
    <property type="protein sequence ID" value="RDX79787.1"/>
    <property type="molecule type" value="Genomic_DNA"/>
</dbReference>
<dbReference type="Proteomes" id="UP000257109">
    <property type="component" value="Unassembled WGS sequence"/>
</dbReference>
<feature type="compositionally biased region" description="Polar residues" evidence="1">
    <location>
        <begin position="1"/>
        <end position="12"/>
    </location>
</feature>
<reference evidence="2" key="1">
    <citation type="submission" date="2018-05" db="EMBL/GenBank/DDBJ databases">
        <title>Draft genome of Mucuna pruriens seed.</title>
        <authorList>
            <person name="Nnadi N.E."/>
            <person name="Vos R."/>
            <person name="Hasami M.H."/>
            <person name="Devisetty U.K."/>
            <person name="Aguiy J.C."/>
        </authorList>
    </citation>
    <scope>NUCLEOTIDE SEQUENCE [LARGE SCALE GENOMIC DNA]</scope>
    <source>
        <strain evidence="2">JCA_2017</strain>
    </source>
</reference>
<keyword evidence="3" id="KW-1185">Reference proteome</keyword>
<dbReference type="AlphaFoldDB" id="A0A371FN78"/>
<evidence type="ECO:0000256" key="1">
    <source>
        <dbReference type="SAM" id="MobiDB-lite"/>
    </source>
</evidence>
<name>A0A371FN78_MUCPR</name>